<dbReference type="Gene3D" id="1.25.40.10">
    <property type="entry name" value="Tetratricopeptide repeat domain"/>
    <property type="match status" value="1"/>
</dbReference>
<dbReference type="Proteomes" id="UP000585272">
    <property type="component" value="Unassembled WGS sequence"/>
</dbReference>
<gene>
    <name evidence="4" type="ORF">BDZ31_002149</name>
</gene>
<organism evidence="4 5">
    <name type="scientific">Conexibacter arvalis</name>
    <dbReference type="NCBI Taxonomy" id="912552"/>
    <lineage>
        <taxon>Bacteria</taxon>
        <taxon>Bacillati</taxon>
        <taxon>Actinomycetota</taxon>
        <taxon>Thermoleophilia</taxon>
        <taxon>Solirubrobacterales</taxon>
        <taxon>Conexibacteraceae</taxon>
        <taxon>Conexibacter</taxon>
    </lineage>
</organism>
<dbReference type="PROSITE" id="PS00622">
    <property type="entry name" value="HTH_LUXR_1"/>
    <property type="match status" value="1"/>
</dbReference>
<dbReference type="PROSITE" id="PS50043">
    <property type="entry name" value="HTH_LUXR_2"/>
    <property type="match status" value="1"/>
</dbReference>
<dbReference type="GO" id="GO:0003677">
    <property type="term" value="F:DNA binding"/>
    <property type="evidence" value="ECO:0007669"/>
    <property type="project" value="UniProtKB-KW"/>
</dbReference>
<dbReference type="Pfam" id="PF00196">
    <property type="entry name" value="GerE"/>
    <property type="match status" value="1"/>
</dbReference>
<dbReference type="GO" id="GO:0006355">
    <property type="term" value="P:regulation of DNA-templated transcription"/>
    <property type="evidence" value="ECO:0007669"/>
    <property type="project" value="InterPro"/>
</dbReference>
<keyword evidence="1" id="KW-0547">Nucleotide-binding</keyword>
<comment type="caution">
    <text evidence="4">The sequence shown here is derived from an EMBL/GenBank/DDBJ whole genome shotgun (WGS) entry which is preliminary data.</text>
</comment>
<dbReference type="GO" id="GO:0005737">
    <property type="term" value="C:cytoplasm"/>
    <property type="evidence" value="ECO:0007669"/>
    <property type="project" value="TreeGrafter"/>
</dbReference>
<evidence type="ECO:0000259" key="3">
    <source>
        <dbReference type="PROSITE" id="PS50043"/>
    </source>
</evidence>
<keyword evidence="2" id="KW-0067">ATP-binding</keyword>
<dbReference type="PRINTS" id="PR00038">
    <property type="entry name" value="HTHLUXR"/>
</dbReference>
<evidence type="ECO:0000313" key="4">
    <source>
        <dbReference type="EMBL" id="MBB4662563.1"/>
    </source>
</evidence>
<dbReference type="GO" id="GO:0005524">
    <property type="term" value="F:ATP binding"/>
    <property type="evidence" value="ECO:0007669"/>
    <property type="project" value="UniProtKB-KW"/>
</dbReference>
<dbReference type="SMART" id="SM00421">
    <property type="entry name" value="HTH_LUXR"/>
    <property type="match status" value="1"/>
</dbReference>
<dbReference type="InterPro" id="IPR011990">
    <property type="entry name" value="TPR-like_helical_dom_sf"/>
</dbReference>
<dbReference type="SUPFAM" id="SSF52540">
    <property type="entry name" value="P-loop containing nucleoside triphosphate hydrolases"/>
    <property type="match status" value="1"/>
</dbReference>
<protein>
    <submittedName>
        <fullName evidence="4">DNA-binding NarL/FixJ family response regulator</fullName>
    </submittedName>
</protein>
<name>A0A840IEC0_9ACTN</name>
<dbReference type="Gene3D" id="1.10.10.10">
    <property type="entry name" value="Winged helix-like DNA-binding domain superfamily/Winged helix DNA-binding domain"/>
    <property type="match status" value="1"/>
</dbReference>
<accession>A0A840IEC0</accession>
<dbReference type="SUPFAM" id="SSF46894">
    <property type="entry name" value="C-terminal effector domain of the bipartite response regulators"/>
    <property type="match status" value="1"/>
</dbReference>
<dbReference type="CDD" id="cd06170">
    <property type="entry name" value="LuxR_C_like"/>
    <property type="match status" value="1"/>
</dbReference>
<dbReference type="InterPro" id="IPR036388">
    <property type="entry name" value="WH-like_DNA-bd_sf"/>
</dbReference>
<keyword evidence="4" id="KW-0238">DNA-binding</keyword>
<keyword evidence="5" id="KW-1185">Reference proteome</keyword>
<dbReference type="InterPro" id="IPR000792">
    <property type="entry name" value="Tscrpt_reg_LuxR_C"/>
</dbReference>
<evidence type="ECO:0000256" key="2">
    <source>
        <dbReference type="ARBA" id="ARBA00022840"/>
    </source>
</evidence>
<evidence type="ECO:0000256" key="1">
    <source>
        <dbReference type="ARBA" id="ARBA00022741"/>
    </source>
</evidence>
<dbReference type="RefSeq" id="WP_183341826.1">
    <property type="nucleotide sequence ID" value="NZ_JACHNU010000002.1"/>
</dbReference>
<feature type="domain" description="HTH luxR-type" evidence="3">
    <location>
        <begin position="864"/>
        <end position="929"/>
    </location>
</feature>
<dbReference type="InterPro" id="IPR041664">
    <property type="entry name" value="AAA_16"/>
</dbReference>
<proteinExistence type="predicted"/>
<evidence type="ECO:0000313" key="5">
    <source>
        <dbReference type="Proteomes" id="UP000585272"/>
    </source>
</evidence>
<dbReference type="Pfam" id="PF13191">
    <property type="entry name" value="AAA_16"/>
    <property type="match status" value="1"/>
</dbReference>
<dbReference type="InterPro" id="IPR016032">
    <property type="entry name" value="Sig_transdc_resp-reg_C-effctor"/>
</dbReference>
<sequence>MTGLLERAELVDALDAQLARAAAGEGRVVLVEGPAGIGKSQLLAVARQRAERSMRVLTARGSELESEFAFGVVRQLFEAELAPPERRQALLSGAAAPAAVVFGAPHADGRHGASASFAVLHGLFWLMLDIAQERPLLLAVDDLDWSDRPSLMFLAYLARRLERQQIVLLAGLRETAAGGDGALLGEIAGSPAALSIRPRPLSEAAVAALAEERLGATPEPPFTAVCHAATGGNPLLLSQLLTALRAKGVAPDAAHAAHVGEIGPRAVSRTVLLRLGRLPPAAGAVARAIAVLGDGAGLTAVAALAGVDVARAADATRALALAELLRPELPLGFVHPLVRDAVYHDASPAERALEHGRAAALLRAGGAPAEQVAAQLLHTPPSGERWVAELLWEAGRAAIRSGAPDSAAAYLRRALDDLPAGRDRGALLLELGTAEALTSGPAAARHLARAREELPEPAGRAAAAALLGRTLLFTGAPEDAAAIARDAARELPDGLDDLRMQLEALELVTAWFGAGDPRRLSCLRARRRDPPGGPGARMLAAVAAWEAVGSDGTAADCAALALAALADDRLLAADPALLAFPAILSLVVADRPEVGEVFRRGLAEAHGSGSLLSAASTHLWHGFWQLRCGDLAVAAESLRAAEQQLTLWGHAGAAIVLSRCLLAEVARERGGGPGADRLLDGLGTTDPGASTTAWWLATRARLLVDAGRPAEAVAAADALAAHCAAVPDPARLWWRSLKAAALDRLDRRAEAIALAREELGVARAFGAPSSLGRTLRVLGALERAAGVDTLREAVAVLDDSTARLERAKAHAALGGALRRARRPTEAREPLRRALELAATCGAERLVERIRSELRAAGARPRRAMLSGVAALTPSERRVAGLAAAGRTNRAIAQELFVTPKTIEVHLSNAYRKLGIGSRRELADALAAPDVP</sequence>
<dbReference type="GO" id="GO:0004016">
    <property type="term" value="F:adenylate cyclase activity"/>
    <property type="evidence" value="ECO:0007669"/>
    <property type="project" value="TreeGrafter"/>
</dbReference>
<dbReference type="SUPFAM" id="SSF48452">
    <property type="entry name" value="TPR-like"/>
    <property type="match status" value="2"/>
</dbReference>
<dbReference type="PANTHER" id="PTHR16305">
    <property type="entry name" value="TESTICULAR SOLUBLE ADENYLYL CYCLASE"/>
    <property type="match status" value="1"/>
</dbReference>
<dbReference type="EMBL" id="JACHNU010000002">
    <property type="protein sequence ID" value="MBB4662563.1"/>
    <property type="molecule type" value="Genomic_DNA"/>
</dbReference>
<dbReference type="AlphaFoldDB" id="A0A840IEC0"/>
<reference evidence="4 5" key="1">
    <citation type="submission" date="2020-08" db="EMBL/GenBank/DDBJ databases">
        <title>Genomic Encyclopedia of Archaeal and Bacterial Type Strains, Phase II (KMG-II): from individual species to whole genera.</title>
        <authorList>
            <person name="Goeker M."/>
        </authorList>
    </citation>
    <scope>NUCLEOTIDE SEQUENCE [LARGE SCALE GENOMIC DNA]</scope>
    <source>
        <strain evidence="4 5">DSM 23288</strain>
    </source>
</reference>
<dbReference type="InterPro" id="IPR027417">
    <property type="entry name" value="P-loop_NTPase"/>
</dbReference>
<dbReference type="PANTHER" id="PTHR16305:SF35">
    <property type="entry name" value="TRANSCRIPTIONAL ACTIVATOR DOMAIN"/>
    <property type="match status" value="1"/>
</dbReference>